<keyword evidence="11" id="KW-1185">Reference proteome</keyword>
<dbReference type="Pfam" id="PF07885">
    <property type="entry name" value="Ion_trans_2"/>
    <property type="match status" value="1"/>
</dbReference>
<evidence type="ECO:0000256" key="4">
    <source>
        <dbReference type="ARBA" id="ARBA00022989"/>
    </source>
</evidence>
<evidence type="ECO:0000256" key="5">
    <source>
        <dbReference type="ARBA" id="ARBA00023065"/>
    </source>
</evidence>
<accession>A0A848EI57</accession>
<keyword evidence="3 8" id="KW-0812">Transmembrane</keyword>
<dbReference type="Proteomes" id="UP000548582">
    <property type="component" value="Unassembled WGS sequence"/>
</dbReference>
<feature type="transmembrane region" description="Helical" evidence="8">
    <location>
        <begin position="140"/>
        <end position="159"/>
    </location>
</feature>
<dbReference type="PANTHER" id="PTHR11537:SF254">
    <property type="entry name" value="POTASSIUM VOLTAGE-GATED CHANNEL PROTEIN SHAB"/>
    <property type="match status" value="1"/>
</dbReference>
<feature type="transmembrane region" description="Helical" evidence="8">
    <location>
        <begin position="200"/>
        <end position="217"/>
    </location>
</feature>
<dbReference type="GO" id="GO:0008076">
    <property type="term" value="C:voltage-gated potassium channel complex"/>
    <property type="evidence" value="ECO:0007669"/>
    <property type="project" value="InterPro"/>
</dbReference>
<feature type="transmembrane region" description="Helical" evidence="8">
    <location>
        <begin position="52"/>
        <end position="70"/>
    </location>
</feature>
<comment type="caution">
    <text evidence="10">The sequence shown here is derived from an EMBL/GenBank/DDBJ whole genome shotgun (WGS) entry which is preliminary data.</text>
</comment>
<protein>
    <submittedName>
        <fullName evidence="10">Potassium channel family protein</fullName>
    </submittedName>
</protein>
<dbReference type="EMBL" id="JABBKX010000006">
    <property type="protein sequence ID" value="NMJ43078.1"/>
    <property type="molecule type" value="Genomic_DNA"/>
</dbReference>
<sequence>MSQTPSRLRGRLHYLYYGTTTDCRRFRYAVLVFDLSTMLFVVSTSFIDRATWIGVVDVLIGIVLAAEFVARLYGSRRPLREAFTIATAADLLAIASFLAPLAGEGFGFLRIMRTLRLLHSYRMLGMLRQDFPMFRRNEEAVLAATHLCVFIFVMTAVVYETQHDGNAHIANYADALYFTVTALTTTGFGDITLAGTGGRLLSVVIMIAGVTLFLRLAQALFRPARVRFPCPTCGLQRHDADAVHCKACGTTLNIPDDGRD</sequence>
<keyword evidence="7 10" id="KW-0407">Ion channel</keyword>
<evidence type="ECO:0000256" key="7">
    <source>
        <dbReference type="ARBA" id="ARBA00023303"/>
    </source>
</evidence>
<evidence type="ECO:0000256" key="3">
    <source>
        <dbReference type="ARBA" id="ARBA00022692"/>
    </source>
</evidence>
<dbReference type="InterPro" id="IPR013099">
    <property type="entry name" value="K_chnl_dom"/>
</dbReference>
<dbReference type="SUPFAM" id="SSF81324">
    <property type="entry name" value="Voltage-gated potassium channels"/>
    <property type="match status" value="1"/>
</dbReference>
<feature type="transmembrane region" description="Helical" evidence="8">
    <location>
        <begin position="28"/>
        <end position="46"/>
    </location>
</feature>
<organism evidence="10 11">
    <name type="scientific">Neoroseomonas marina</name>
    <dbReference type="NCBI Taxonomy" id="1232220"/>
    <lineage>
        <taxon>Bacteria</taxon>
        <taxon>Pseudomonadati</taxon>
        <taxon>Pseudomonadota</taxon>
        <taxon>Alphaproteobacteria</taxon>
        <taxon>Acetobacterales</taxon>
        <taxon>Acetobacteraceae</taxon>
        <taxon>Neoroseomonas</taxon>
    </lineage>
</organism>
<dbReference type="Gene3D" id="1.20.120.350">
    <property type="entry name" value="Voltage-gated potassium channels. Chain C"/>
    <property type="match status" value="1"/>
</dbReference>
<evidence type="ECO:0000313" key="10">
    <source>
        <dbReference type="EMBL" id="NMJ43078.1"/>
    </source>
</evidence>
<feature type="transmembrane region" description="Helical" evidence="8">
    <location>
        <begin position="82"/>
        <end position="102"/>
    </location>
</feature>
<proteinExistence type="predicted"/>
<dbReference type="AlphaFoldDB" id="A0A848EI57"/>
<keyword evidence="2" id="KW-0813">Transport</keyword>
<feature type="domain" description="Potassium channel" evidence="9">
    <location>
        <begin position="148"/>
        <end position="220"/>
    </location>
</feature>
<dbReference type="GO" id="GO:0005249">
    <property type="term" value="F:voltage-gated potassium channel activity"/>
    <property type="evidence" value="ECO:0007669"/>
    <property type="project" value="InterPro"/>
</dbReference>
<evidence type="ECO:0000313" key="11">
    <source>
        <dbReference type="Proteomes" id="UP000548582"/>
    </source>
</evidence>
<dbReference type="InterPro" id="IPR027359">
    <property type="entry name" value="Volt_channel_dom_sf"/>
</dbReference>
<keyword evidence="4 8" id="KW-1133">Transmembrane helix</keyword>
<gene>
    <name evidence="10" type="ORF">GWK16_17650</name>
</gene>
<keyword evidence="5" id="KW-0406">Ion transport</keyword>
<evidence type="ECO:0000259" key="9">
    <source>
        <dbReference type="Pfam" id="PF07885"/>
    </source>
</evidence>
<dbReference type="PANTHER" id="PTHR11537">
    <property type="entry name" value="VOLTAGE-GATED POTASSIUM CHANNEL"/>
    <property type="match status" value="1"/>
</dbReference>
<feature type="transmembrane region" description="Helical" evidence="8">
    <location>
        <begin position="171"/>
        <end position="194"/>
    </location>
</feature>
<name>A0A848EI57_9PROT</name>
<evidence type="ECO:0000256" key="6">
    <source>
        <dbReference type="ARBA" id="ARBA00023136"/>
    </source>
</evidence>
<evidence type="ECO:0000256" key="8">
    <source>
        <dbReference type="SAM" id="Phobius"/>
    </source>
</evidence>
<dbReference type="Gene3D" id="1.10.287.70">
    <property type="match status" value="1"/>
</dbReference>
<dbReference type="GO" id="GO:0001508">
    <property type="term" value="P:action potential"/>
    <property type="evidence" value="ECO:0007669"/>
    <property type="project" value="TreeGrafter"/>
</dbReference>
<keyword evidence="6 8" id="KW-0472">Membrane</keyword>
<evidence type="ECO:0000256" key="2">
    <source>
        <dbReference type="ARBA" id="ARBA00022448"/>
    </source>
</evidence>
<dbReference type="InterPro" id="IPR028325">
    <property type="entry name" value="VG_K_chnl"/>
</dbReference>
<dbReference type="RefSeq" id="WP_170055298.1">
    <property type="nucleotide sequence ID" value="NZ_JABBKX010000006.1"/>
</dbReference>
<comment type="subcellular location">
    <subcellularLocation>
        <location evidence="1">Membrane</location>
        <topology evidence="1">Multi-pass membrane protein</topology>
    </subcellularLocation>
</comment>
<reference evidence="10 11" key="1">
    <citation type="submission" date="2020-03" db="EMBL/GenBank/DDBJ databases">
        <authorList>
            <person name="Sun Q."/>
        </authorList>
    </citation>
    <scope>NUCLEOTIDE SEQUENCE [LARGE SCALE GENOMIC DNA]</scope>
    <source>
        <strain evidence="10 11">JC162</strain>
    </source>
</reference>
<evidence type="ECO:0000256" key="1">
    <source>
        <dbReference type="ARBA" id="ARBA00004141"/>
    </source>
</evidence>